<name>A0A5B7DFU0_PORTR</name>
<keyword evidence="2" id="KW-1185">Reference proteome</keyword>
<proteinExistence type="predicted"/>
<reference evidence="1 2" key="1">
    <citation type="submission" date="2019-05" db="EMBL/GenBank/DDBJ databases">
        <title>Another draft genome of Portunus trituberculatus and its Hox gene families provides insights of decapod evolution.</title>
        <authorList>
            <person name="Jeong J.-H."/>
            <person name="Song I."/>
            <person name="Kim S."/>
            <person name="Choi T."/>
            <person name="Kim D."/>
            <person name="Ryu S."/>
            <person name="Kim W."/>
        </authorList>
    </citation>
    <scope>NUCLEOTIDE SEQUENCE [LARGE SCALE GENOMIC DNA]</scope>
    <source>
        <tissue evidence="1">Muscle</tissue>
    </source>
</reference>
<evidence type="ECO:0000313" key="1">
    <source>
        <dbReference type="EMBL" id="MPC20029.1"/>
    </source>
</evidence>
<gene>
    <name evidence="1" type="ORF">E2C01_012959</name>
</gene>
<protein>
    <submittedName>
        <fullName evidence="1">Uncharacterized protein</fullName>
    </submittedName>
</protein>
<accession>A0A5B7DFU0</accession>
<comment type="caution">
    <text evidence="1">The sequence shown here is derived from an EMBL/GenBank/DDBJ whole genome shotgun (WGS) entry which is preliminary data.</text>
</comment>
<evidence type="ECO:0000313" key="2">
    <source>
        <dbReference type="Proteomes" id="UP000324222"/>
    </source>
</evidence>
<sequence length="107" mass="12139">MGTSKCLVRVLRLQDRDERGPARRAGRSCWGQLRHTHLHSGSDMPLGAPSNIYIFFFLLPSAQDWYIGSRGRAAAGVLVVLCTHRNLMSVQDMPYCLWVFCVYLAIR</sequence>
<dbReference type="Proteomes" id="UP000324222">
    <property type="component" value="Unassembled WGS sequence"/>
</dbReference>
<dbReference type="EMBL" id="VSRR010000826">
    <property type="protein sequence ID" value="MPC20029.1"/>
    <property type="molecule type" value="Genomic_DNA"/>
</dbReference>
<dbReference type="AlphaFoldDB" id="A0A5B7DFU0"/>
<organism evidence="1 2">
    <name type="scientific">Portunus trituberculatus</name>
    <name type="common">Swimming crab</name>
    <name type="synonym">Neptunus trituberculatus</name>
    <dbReference type="NCBI Taxonomy" id="210409"/>
    <lineage>
        <taxon>Eukaryota</taxon>
        <taxon>Metazoa</taxon>
        <taxon>Ecdysozoa</taxon>
        <taxon>Arthropoda</taxon>
        <taxon>Crustacea</taxon>
        <taxon>Multicrustacea</taxon>
        <taxon>Malacostraca</taxon>
        <taxon>Eumalacostraca</taxon>
        <taxon>Eucarida</taxon>
        <taxon>Decapoda</taxon>
        <taxon>Pleocyemata</taxon>
        <taxon>Brachyura</taxon>
        <taxon>Eubrachyura</taxon>
        <taxon>Portunoidea</taxon>
        <taxon>Portunidae</taxon>
        <taxon>Portuninae</taxon>
        <taxon>Portunus</taxon>
    </lineage>
</organism>